<dbReference type="InterPro" id="IPR050275">
    <property type="entry name" value="PGM_Phosphatase"/>
</dbReference>
<reference evidence="2" key="1">
    <citation type="journal article" date="2020" name="mSystems">
        <title>Genome- and Community-Level Interaction Insights into Carbon Utilization and Element Cycling Functions of Hydrothermarchaeota in Hydrothermal Sediment.</title>
        <authorList>
            <person name="Zhou Z."/>
            <person name="Liu Y."/>
            <person name="Xu W."/>
            <person name="Pan J."/>
            <person name="Luo Z.H."/>
            <person name="Li M."/>
        </authorList>
    </citation>
    <scope>NUCLEOTIDE SEQUENCE [LARGE SCALE GENOMIC DNA]</scope>
    <source>
        <strain evidence="2">SpSt-418</strain>
    </source>
</reference>
<dbReference type="CDD" id="cd07067">
    <property type="entry name" value="HP_PGM_like"/>
    <property type="match status" value="1"/>
</dbReference>
<evidence type="ECO:0000313" key="2">
    <source>
        <dbReference type="EMBL" id="HFM96375.1"/>
    </source>
</evidence>
<sequence length="243" mass="28463">MHSFLKILFIRHAQSTGNVEKRMQGQGDFPLTETGREQTEKLARRLITEGWSPSHVYSSPLARTLETTKILLNCFQMAALPAEITDLTNSGLATASDFKQPVLEWADELMEHQNGVFRGLTWGEAQAQFPELCQVLERSPDWVRIPEAETLEDARSRSRQFIQRLLERHQNGDRVWVVTHSWILQHLIAELLGTERSWRIHSQNTALFEFWIDHSRWQQSDQNRYNTDLWQIRRINDHQHLQG</sequence>
<dbReference type="InterPro" id="IPR013078">
    <property type="entry name" value="His_Pase_superF_clade-1"/>
</dbReference>
<dbReference type="SUPFAM" id="SSF53254">
    <property type="entry name" value="Phosphoglycerate mutase-like"/>
    <property type="match status" value="1"/>
</dbReference>
<evidence type="ECO:0000256" key="1">
    <source>
        <dbReference type="PIRSR" id="PIRSR613078-2"/>
    </source>
</evidence>
<dbReference type="Gene3D" id="3.40.50.1240">
    <property type="entry name" value="Phosphoglycerate mutase-like"/>
    <property type="match status" value="1"/>
</dbReference>
<dbReference type="InterPro" id="IPR029033">
    <property type="entry name" value="His_PPase_superfam"/>
</dbReference>
<comment type="caution">
    <text evidence="2">The sequence shown here is derived from an EMBL/GenBank/DDBJ whole genome shotgun (WGS) entry which is preliminary data.</text>
</comment>
<dbReference type="PANTHER" id="PTHR48100">
    <property type="entry name" value="BROAD-SPECIFICITY PHOSPHATASE YOR283W-RELATED"/>
    <property type="match status" value="1"/>
</dbReference>
<dbReference type="EMBL" id="DSRU01000019">
    <property type="protein sequence ID" value="HFM96375.1"/>
    <property type="molecule type" value="Genomic_DNA"/>
</dbReference>
<organism evidence="2">
    <name type="scientific">Oscillatoriales cyanobacterium SpSt-418</name>
    <dbReference type="NCBI Taxonomy" id="2282169"/>
    <lineage>
        <taxon>Bacteria</taxon>
        <taxon>Bacillati</taxon>
        <taxon>Cyanobacteriota</taxon>
        <taxon>Cyanophyceae</taxon>
        <taxon>Oscillatoriophycideae</taxon>
        <taxon>Oscillatoriales</taxon>
    </lineage>
</organism>
<gene>
    <name evidence="2" type="ORF">ENR64_01155</name>
</gene>
<dbReference type="Pfam" id="PF00300">
    <property type="entry name" value="His_Phos_1"/>
    <property type="match status" value="2"/>
</dbReference>
<name>A0A7C3PCL9_9CYAN</name>
<protein>
    <submittedName>
        <fullName evidence="2">Histidine phosphatase family protein</fullName>
    </submittedName>
</protein>
<dbReference type="GO" id="GO:0016791">
    <property type="term" value="F:phosphatase activity"/>
    <property type="evidence" value="ECO:0007669"/>
    <property type="project" value="TreeGrafter"/>
</dbReference>
<dbReference type="GO" id="GO:0005737">
    <property type="term" value="C:cytoplasm"/>
    <property type="evidence" value="ECO:0007669"/>
    <property type="project" value="TreeGrafter"/>
</dbReference>
<feature type="binding site" evidence="1">
    <location>
        <begin position="11"/>
        <end position="18"/>
    </location>
    <ligand>
        <name>substrate</name>
    </ligand>
</feature>
<proteinExistence type="predicted"/>
<dbReference type="SMART" id="SM00855">
    <property type="entry name" value="PGAM"/>
    <property type="match status" value="1"/>
</dbReference>
<accession>A0A7C3PCL9</accession>
<dbReference type="PANTHER" id="PTHR48100:SF1">
    <property type="entry name" value="HISTIDINE PHOSPHATASE FAMILY PROTEIN-RELATED"/>
    <property type="match status" value="1"/>
</dbReference>
<dbReference type="AlphaFoldDB" id="A0A7C3PCL9"/>
<feature type="binding site" evidence="1">
    <location>
        <position position="63"/>
    </location>
    <ligand>
        <name>substrate</name>
    </ligand>
</feature>